<dbReference type="AlphaFoldDB" id="A0AAE0NJU6"/>
<proteinExistence type="predicted"/>
<keyword evidence="2" id="KW-1185">Reference proteome</keyword>
<evidence type="ECO:0000313" key="1">
    <source>
        <dbReference type="EMBL" id="KAK3382843.1"/>
    </source>
</evidence>
<name>A0AAE0NJU6_9PEZI</name>
<dbReference type="EMBL" id="JAULSN010000001">
    <property type="protein sequence ID" value="KAK3382843.1"/>
    <property type="molecule type" value="Genomic_DNA"/>
</dbReference>
<reference evidence="1" key="2">
    <citation type="submission" date="2023-06" db="EMBL/GenBank/DDBJ databases">
        <authorList>
            <consortium name="Lawrence Berkeley National Laboratory"/>
            <person name="Haridas S."/>
            <person name="Hensen N."/>
            <person name="Bonometti L."/>
            <person name="Westerberg I."/>
            <person name="Brannstrom I.O."/>
            <person name="Guillou S."/>
            <person name="Cros-Aarteil S."/>
            <person name="Calhoun S."/>
            <person name="Kuo A."/>
            <person name="Mondo S."/>
            <person name="Pangilinan J."/>
            <person name="Riley R."/>
            <person name="Labutti K."/>
            <person name="Andreopoulos B."/>
            <person name="Lipzen A."/>
            <person name="Chen C."/>
            <person name="Yanf M."/>
            <person name="Daum C."/>
            <person name="Ng V."/>
            <person name="Clum A."/>
            <person name="Steindorff A."/>
            <person name="Ohm R."/>
            <person name="Martin F."/>
            <person name="Silar P."/>
            <person name="Natvig D."/>
            <person name="Lalanne C."/>
            <person name="Gautier V."/>
            <person name="Ament-Velasquez S.L."/>
            <person name="Kruys A."/>
            <person name="Hutchinson M.I."/>
            <person name="Powell A.J."/>
            <person name="Barry K."/>
            <person name="Miller A.N."/>
            <person name="Grigoriev I.V."/>
            <person name="Debuchy R."/>
            <person name="Gladieux P."/>
            <person name="Thoren M.H."/>
            <person name="Johannesson H."/>
        </authorList>
    </citation>
    <scope>NUCLEOTIDE SEQUENCE</scope>
    <source>
        <strain evidence="1">CBS 958.72</strain>
    </source>
</reference>
<protein>
    <submittedName>
        <fullName evidence="1">Uncharacterized protein</fullName>
    </submittedName>
</protein>
<sequence>MCVRGVWGASRLCLMKVAFSCGDPKGAIRSQPIMPISPSQQSGKGVRAFESRNMLPGPWLERSFFLLLGGVLLAQYVYYVNSALSAGWPATSHVRDPNPRWMHCGTVQPVCLASHLDNARHATCPMSHACQPAWLDDEEAKPARHVIPLWGGDWGRGIGVVQGGV</sequence>
<evidence type="ECO:0000313" key="2">
    <source>
        <dbReference type="Proteomes" id="UP001287356"/>
    </source>
</evidence>
<reference evidence="1" key="1">
    <citation type="journal article" date="2023" name="Mol. Phylogenet. Evol.">
        <title>Genome-scale phylogeny and comparative genomics of the fungal order Sordariales.</title>
        <authorList>
            <person name="Hensen N."/>
            <person name="Bonometti L."/>
            <person name="Westerberg I."/>
            <person name="Brannstrom I.O."/>
            <person name="Guillou S."/>
            <person name="Cros-Aarteil S."/>
            <person name="Calhoun S."/>
            <person name="Haridas S."/>
            <person name="Kuo A."/>
            <person name="Mondo S."/>
            <person name="Pangilinan J."/>
            <person name="Riley R."/>
            <person name="LaButti K."/>
            <person name="Andreopoulos B."/>
            <person name="Lipzen A."/>
            <person name="Chen C."/>
            <person name="Yan M."/>
            <person name="Daum C."/>
            <person name="Ng V."/>
            <person name="Clum A."/>
            <person name="Steindorff A."/>
            <person name="Ohm R.A."/>
            <person name="Martin F."/>
            <person name="Silar P."/>
            <person name="Natvig D.O."/>
            <person name="Lalanne C."/>
            <person name="Gautier V."/>
            <person name="Ament-Velasquez S.L."/>
            <person name="Kruys A."/>
            <person name="Hutchinson M.I."/>
            <person name="Powell A.J."/>
            <person name="Barry K."/>
            <person name="Miller A.N."/>
            <person name="Grigoriev I.V."/>
            <person name="Debuchy R."/>
            <person name="Gladieux P."/>
            <person name="Hiltunen Thoren M."/>
            <person name="Johannesson H."/>
        </authorList>
    </citation>
    <scope>NUCLEOTIDE SEQUENCE</scope>
    <source>
        <strain evidence="1">CBS 958.72</strain>
    </source>
</reference>
<dbReference type="Proteomes" id="UP001287356">
    <property type="component" value="Unassembled WGS sequence"/>
</dbReference>
<gene>
    <name evidence="1" type="ORF">B0T24DRAFT_24932</name>
</gene>
<accession>A0AAE0NJU6</accession>
<comment type="caution">
    <text evidence="1">The sequence shown here is derived from an EMBL/GenBank/DDBJ whole genome shotgun (WGS) entry which is preliminary data.</text>
</comment>
<organism evidence="1 2">
    <name type="scientific">Lasiosphaeria ovina</name>
    <dbReference type="NCBI Taxonomy" id="92902"/>
    <lineage>
        <taxon>Eukaryota</taxon>
        <taxon>Fungi</taxon>
        <taxon>Dikarya</taxon>
        <taxon>Ascomycota</taxon>
        <taxon>Pezizomycotina</taxon>
        <taxon>Sordariomycetes</taxon>
        <taxon>Sordariomycetidae</taxon>
        <taxon>Sordariales</taxon>
        <taxon>Lasiosphaeriaceae</taxon>
        <taxon>Lasiosphaeria</taxon>
    </lineage>
</organism>